<dbReference type="InterPro" id="IPR036397">
    <property type="entry name" value="RNaseH_sf"/>
</dbReference>
<evidence type="ECO:0000259" key="2">
    <source>
        <dbReference type="PROSITE" id="PS50994"/>
    </source>
</evidence>
<dbReference type="Pfam" id="PF00665">
    <property type="entry name" value="rve"/>
    <property type="match status" value="1"/>
</dbReference>
<dbReference type="InterPro" id="IPR012337">
    <property type="entry name" value="RNaseH-like_sf"/>
</dbReference>
<gene>
    <name evidence="3" type="ORF">ACFOUW_02440</name>
</gene>
<organism evidence="3 4">
    <name type="scientific">Tenggerimyces flavus</name>
    <dbReference type="NCBI Taxonomy" id="1708749"/>
    <lineage>
        <taxon>Bacteria</taxon>
        <taxon>Bacillati</taxon>
        <taxon>Actinomycetota</taxon>
        <taxon>Actinomycetes</taxon>
        <taxon>Propionibacteriales</taxon>
        <taxon>Nocardioidaceae</taxon>
        <taxon>Tenggerimyces</taxon>
    </lineage>
</organism>
<protein>
    <submittedName>
        <fullName evidence="3">Transposase family protein</fullName>
    </submittedName>
</protein>
<accession>A0ABV7Y608</accession>
<reference evidence="4" key="1">
    <citation type="journal article" date="2019" name="Int. J. Syst. Evol. Microbiol.">
        <title>The Global Catalogue of Microorganisms (GCM) 10K type strain sequencing project: providing services to taxonomists for standard genome sequencing and annotation.</title>
        <authorList>
            <consortium name="The Broad Institute Genomics Platform"/>
            <consortium name="The Broad Institute Genome Sequencing Center for Infectious Disease"/>
            <person name="Wu L."/>
            <person name="Ma J."/>
        </authorList>
    </citation>
    <scope>NUCLEOTIDE SEQUENCE [LARGE SCALE GENOMIC DNA]</scope>
    <source>
        <strain evidence="4">CGMCC 4.7241</strain>
    </source>
</reference>
<dbReference type="Proteomes" id="UP001595699">
    <property type="component" value="Unassembled WGS sequence"/>
</dbReference>
<evidence type="ECO:0000313" key="3">
    <source>
        <dbReference type="EMBL" id="MFC3759685.1"/>
    </source>
</evidence>
<evidence type="ECO:0000313" key="4">
    <source>
        <dbReference type="Proteomes" id="UP001595699"/>
    </source>
</evidence>
<name>A0ABV7Y608_9ACTN</name>
<evidence type="ECO:0000256" key="1">
    <source>
        <dbReference type="SAM" id="MobiDB-lite"/>
    </source>
</evidence>
<comment type="caution">
    <text evidence="3">The sequence shown here is derived from an EMBL/GenBank/DDBJ whole genome shotgun (WGS) entry which is preliminary data.</text>
</comment>
<dbReference type="Gene3D" id="3.30.420.10">
    <property type="entry name" value="Ribonuclease H-like superfamily/Ribonuclease H"/>
    <property type="match status" value="1"/>
</dbReference>
<feature type="domain" description="Integrase catalytic" evidence="2">
    <location>
        <begin position="174"/>
        <end position="354"/>
    </location>
</feature>
<dbReference type="EMBL" id="JBHRZH010000002">
    <property type="protein sequence ID" value="MFC3759685.1"/>
    <property type="molecule type" value="Genomic_DNA"/>
</dbReference>
<sequence>MVQRLAVARQVAVRYRAAGRADKSRILDELCATTGWHRDHARKVLRVALRVALRPKRVRRRRRVGTLKSAMPPPGQVYGPEVVAALERCWAVLGGPCGKRLAPFLPELVDRLRQVGELQIPQQTADLLVAMSAATIDRRLAKARARLPHKGRSGTKFGSLLKAQIPVRMWSQWDDDRPGFVEVDLVGHEGGNSRGEFCQTLTVTDIASGWTETRAVRNKAAVRVRDALDDIAAGLPFPLLGIDSDNGSEFINHHLLGWCTDNKITFTRSREAHKNDNAHVEQKNWSVVRQTVGYLRFDTDAETELLNRLYQPLRLMINFFTPQQKLQSKTRHGAKVIKKHNTAKTPFQRLLASAHIDQTVKNNLTGWYDQLNPAQLRRDIATLQQHLLDMSTAKGHPNRVPALHPPRRPSRAKTHEATTPSSRAS</sequence>
<dbReference type="PROSITE" id="PS50994">
    <property type="entry name" value="INTEGRASE"/>
    <property type="match status" value="1"/>
</dbReference>
<proteinExistence type="predicted"/>
<dbReference type="RefSeq" id="WP_205121846.1">
    <property type="nucleotide sequence ID" value="NZ_JAFBCM010000001.1"/>
</dbReference>
<feature type="region of interest" description="Disordered" evidence="1">
    <location>
        <begin position="392"/>
        <end position="425"/>
    </location>
</feature>
<keyword evidence="4" id="KW-1185">Reference proteome</keyword>
<dbReference type="InterPro" id="IPR001584">
    <property type="entry name" value="Integrase_cat-core"/>
</dbReference>
<dbReference type="SUPFAM" id="SSF53098">
    <property type="entry name" value="Ribonuclease H-like"/>
    <property type="match status" value="1"/>
</dbReference>